<evidence type="ECO:0000259" key="1">
    <source>
        <dbReference type="PROSITE" id="PS51186"/>
    </source>
</evidence>
<dbReference type="InterPro" id="IPR016181">
    <property type="entry name" value="Acyl_CoA_acyltransferase"/>
</dbReference>
<organism evidence="2 3">
    <name type="scientific">Paractinoplanes rishiriensis</name>
    <dbReference type="NCBI Taxonomy" id="1050105"/>
    <lineage>
        <taxon>Bacteria</taxon>
        <taxon>Bacillati</taxon>
        <taxon>Actinomycetota</taxon>
        <taxon>Actinomycetes</taxon>
        <taxon>Micromonosporales</taxon>
        <taxon>Micromonosporaceae</taxon>
        <taxon>Paractinoplanes</taxon>
    </lineage>
</organism>
<proteinExistence type="predicted"/>
<evidence type="ECO:0000313" key="3">
    <source>
        <dbReference type="Proteomes" id="UP000636960"/>
    </source>
</evidence>
<dbReference type="EMBL" id="BOMV01000018">
    <property type="protein sequence ID" value="GIE94777.1"/>
    <property type="molecule type" value="Genomic_DNA"/>
</dbReference>
<sequence length="193" mass="20925">MQIRTVTGADIADLNELFDSNSATRGCRCMWFVLSNREVQGGWGAGNRDRLTSLAAGSAEPVGVLAYDDRPVGWCAVGPRARYTRALRSPILAGHDPAEDDRVWLVPCFFVRVGHRRAGLTEELLTAAVEVARQHGATAVEGFPLAGAGPHRSDRYLGSEPLFAACGFTEVTRPSPRRVVMRHELSPDRPTAG</sequence>
<dbReference type="CDD" id="cd04301">
    <property type="entry name" value="NAT_SF"/>
    <property type="match status" value="1"/>
</dbReference>
<dbReference type="SUPFAM" id="SSF55729">
    <property type="entry name" value="Acyl-CoA N-acyltransferases (Nat)"/>
    <property type="match status" value="1"/>
</dbReference>
<gene>
    <name evidence="2" type="ORF">Ari01nite_22420</name>
</gene>
<name>A0A919N084_9ACTN</name>
<dbReference type="RefSeq" id="WP_203781091.1">
    <property type="nucleotide sequence ID" value="NZ_BOMV01000018.1"/>
</dbReference>
<evidence type="ECO:0000313" key="2">
    <source>
        <dbReference type="EMBL" id="GIE94777.1"/>
    </source>
</evidence>
<accession>A0A919N084</accession>
<dbReference type="InterPro" id="IPR000182">
    <property type="entry name" value="GNAT_dom"/>
</dbReference>
<protein>
    <recommendedName>
        <fullName evidence="1">N-acetyltransferase domain-containing protein</fullName>
    </recommendedName>
</protein>
<dbReference type="AlphaFoldDB" id="A0A919N084"/>
<dbReference type="Gene3D" id="3.40.630.30">
    <property type="match status" value="1"/>
</dbReference>
<keyword evidence="3" id="KW-1185">Reference proteome</keyword>
<dbReference type="Pfam" id="PF00583">
    <property type="entry name" value="Acetyltransf_1"/>
    <property type="match status" value="1"/>
</dbReference>
<comment type="caution">
    <text evidence="2">The sequence shown here is derived from an EMBL/GenBank/DDBJ whole genome shotgun (WGS) entry which is preliminary data.</text>
</comment>
<reference evidence="2" key="1">
    <citation type="submission" date="2021-01" db="EMBL/GenBank/DDBJ databases">
        <title>Whole genome shotgun sequence of Actinoplanes rishiriensis NBRC 108556.</title>
        <authorList>
            <person name="Komaki H."/>
            <person name="Tamura T."/>
        </authorList>
    </citation>
    <scope>NUCLEOTIDE SEQUENCE</scope>
    <source>
        <strain evidence="2">NBRC 108556</strain>
    </source>
</reference>
<dbReference type="GO" id="GO:0016747">
    <property type="term" value="F:acyltransferase activity, transferring groups other than amino-acyl groups"/>
    <property type="evidence" value="ECO:0007669"/>
    <property type="project" value="InterPro"/>
</dbReference>
<dbReference type="Proteomes" id="UP000636960">
    <property type="component" value="Unassembled WGS sequence"/>
</dbReference>
<dbReference type="PROSITE" id="PS51186">
    <property type="entry name" value="GNAT"/>
    <property type="match status" value="1"/>
</dbReference>
<feature type="domain" description="N-acetyltransferase" evidence="1">
    <location>
        <begin position="1"/>
        <end position="186"/>
    </location>
</feature>